<dbReference type="PROSITE" id="PS50238">
    <property type="entry name" value="RHOGAP"/>
    <property type="match status" value="1"/>
</dbReference>
<dbReference type="HOGENOM" id="CLU_279964_0_0_1"/>
<evidence type="ECO:0000259" key="5">
    <source>
        <dbReference type="PROSITE" id="PS50238"/>
    </source>
</evidence>
<feature type="coiled-coil region" evidence="3">
    <location>
        <begin position="27"/>
        <end position="61"/>
    </location>
</feature>
<dbReference type="KEGG" id="tad:TRIADDRAFT_60097"/>
<evidence type="ECO:0008006" key="9">
    <source>
        <dbReference type="Google" id="ProtNLM"/>
    </source>
</evidence>
<dbReference type="InterPro" id="IPR002913">
    <property type="entry name" value="START_lipid-bd_dom"/>
</dbReference>
<dbReference type="InParanoid" id="B3S7A6"/>
<name>B3S7A6_TRIAD</name>
<feature type="domain" description="Rho-GAP" evidence="5">
    <location>
        <begin position="666"/>
        <end position="869"/>
    </location>
</feature>
<dbReference type="EMBL" id="DS985253">
    <property type="protein sequence ID" value="EDV21532.1"/>
    <property type="molecule type" value="Genomic_DNA"/>
</dbReference>
<evidence type="ECO:0000256" key="4">
    <source>
        <dbReference type="SAM" id="MobiDB-lite"/>
    </source>
</evidence>
<feature type="region of interest" description="Disordered" evidence="4">
    <location>
        <begin position="363"/>
        <end position="423"/>
    </location>
</feature>
<dbReference type="InterPro" id="IPR008936">
    <property type="entry name" value="Rho_GTPase_activation_prot"/>
</dbReference>
<dbReference type="PROSITE" id="PS50848">
    <property type="entry name" value="START"/>
    <property type="match status" value="1"/>
</dbReference>
<evidence type="ECO:0000256" key="1">
    <source>
        <dbReference type="ARBA" id="ARBA00022468"/>
    </source>
</evidence>
<dbReference type="SUPFAM" id="SSF55961">
    <property type="entry name" value="Bet v1-like"/>
    <property type="match status" value="1"/>
</dbReference>
<dbReference type="CDD" id="cd09538">
    <property type="entry name" value="SAM_DLC1_2-like"/>
    <property type="match status" value="1"/>
</dbReference>
<dbReference type="PhylomeDB" id="B3S7A6"/>
<feature type="compositionally biased region" description="Basic and acidic residues" evidence="4">
    <location>
        <begin position="529"/>
        <end position="545"/>
    </location>
</feature>
<proteinExistence type="predicted"/>
<evidence type="ECO:0000259" key="6">
    <source>
        <dbReference type="PROSITE" id="PS50848"/>
    </source>
</evidence>
<dbReference type="Proteomes" id="UP000009022">
    <property type="component" value="Unassembled WGS sequence"/>
</dbReference>
<dbReference type="CTD" id="6757268"/>
<dbReference type="GO" id="GO:0035023">
    <property type="term" value="P:regulation of Rho protein signal transduction"/>
    <property type="evidence" value="ECO:0000318"/>
    <property type="project" value="GO_Central"/>
</dbReference>
<dbReference type="InterPro" id="IPR013761">
    <property type="entry name" value="SAM/pointed_sf"/>
</dbReference>
<protein>
    <recommendedName>
        <fullName evidence="9">Rho-GAP domain-containing protein</fullName>
    </recommendedName>
</protein>
<dbReference type="GeneID" id="6757268"/>
<dbReference type="PANTHER" id="PTHR12659:SF7">
    <property type="entry name" value="CROSSVEINLESS C, ISOFORM C"/>
    <property type="match status" value="1"/>
</dbReference>
<dbReference type="GO" id="GO:0007165">
    <property type="term" value="P:signal transduction"/>
    <property type="evidence" value="ECO:0007669"/>
    <property type="project" value="InterPro"/>
</dbReference>
<dbReference type="GO" id="GO:0005096">
    <property type="term" value="F:GTPase activator activity"/>
    <property type="evidence" value="ECO:0000318"/>
    <property type="project" value="GO_Central"/>
</dbReference>
<dbReference type="Gene3D" id="1.10.287.2070">
    <property type="match status" value="1"/>
</dbReference>
<organism evidence="7 8">
    <name type="scientific">Trichoplax adhaerens</name>
    <name type="common">Trichoplax reptans</name>
    <dbReference type="NCBI Taxonomy" id="10228"/>
    <lineage>
        <taxon>Eukaryota</taxon>
        <taxon>Metazoa</taxon>
        <taxon>Placozoa</taxon>
        <taxon>Uniplacotomia</taxon>
        <taxon>Trichoplacea</taxon>
        <taxon>Trichoplacidae</taxon>
        <taxon>Trichoplax</taxon>
    </lineage>
</organism>
<dbReference type="SMART" id="SM00234">
    <property type="entry name" value="START"/>
    <property type="match status" value="1"/>
</dbReference>
<evidence type="ECO:0000313" key="8">
    <source>
        <dbReference type="Proteomes" id="UP000009022"/>
    </source>
</evidence>
<dbReference type="Gene3D" id="1.10.555.10">
    <property type="entry name" value="Rho GTPase activation protein"/>
    <property type="match status" value="1"/>
</dbReference>
<evidence type="ECO:0000256" key="3">
    <source>
        <dbReference type="SAM" id="Coils"/>
    </source>
</evidence>
<accession>B3S7A6</accession>
<keyword evidence="2" id="KW-0597">Phosphoprotein</keyword>
<feature type="compositionally biased region" description="Polar residues" evidence="4">
    <location>
        <begin position="190"/>
        <end position="207"/>
    </location>
</feature>
<dbReference type="OMA" id="AMSHESM"/>
<feature type="region of interest" description="Disordered" evidence="4">
    <location>
        <begin position="190"/>
        <end position="245"/>
    </location>
</feature>
<feature type="region of interest" description="Disordered" evidence="4">
    <location>
        <begin position="527"/>
        <end position="558"/>
    </location>
</feature>
<feature type="domain" description="START" evidence="6">
    <location>
        <begin position="926"/>
        <end position="1124"/>
    </location>
</feature>
<dbReference type="GO" id="GO:0008289">
    <property type="term" value="F:lipid binding"/>
    <property type="evidence" value="ECO:0007669"/>
    <property type="project" value="InterPro"/>
</dbReference>
<dbReference type="GO" id="GO:0030036">
    <property type="term" value="P:actin cytoskeleton organization"/>
    <property type="evidence" value="ECO:0000318"/>
    <property type="project" value="GO_Central"/>
</dbReference>
<keyword evidence="8" id="KW-1185">Reference proteome</keyword>
<dbReference type="OrthoDB" id="10003330at2759"/>
<dbReference type="FunCoup" id="B3S7A6">
    <property type="interactions" value="774"/>
</dbReference>
<dbReference type="PANTHER" id="PTHR12659">
    <property type="entry name" value="RHO-TYPE GTPASE ACTIVATING PROTEIN"/>
    <property type="match status" value="1"/>
</dbReference>
<reference evidence="7 8" key="1">
    <citation type="journal article" date="2008" name="Nature">
        <title>The Trichoplax genome and the nature of placozoans.</title>
        <authorList>
            <person name="Srivastava M."/>
            <person name="Begovic E."/>
            <person name="Chapman J."/>
            <person name="Putnam N.H."/>
            <person name="Hellsten U."/>
            <person name="Kawashima T."/>
            <person name="Kuo A."/>
            <person name="Mitros T."/>
            <person name="Salamov A."/>
            <person name="Carpenter M.L."/>
            <person name="Signorovitch A.Y."/>
            <person name="Moreno M.A."/>
            <person name="Kamm K."/>
            <person name="Grimwood J."/>
            <person name="Schmutz J."/>
            <person name="Shapiro H."/>
            <person name="Grigoriev I.V."/>
            <person name="Buss L.W."/>
            <person name="Schierwater B."/>
            <person name="Dellaporta S.L."/>
            <person name="Rokhsar D.S."/>
        </authorList>
    </citation>
    <scope>NUCLEOTIDE SEQUENCE [LARGE SCALE GENOMIC DNA]</scope>
    <source>
        <strain evidence="7 8">Grell-BS-1999</strain>
    </source>
</reference>
<dbReference type="AlphaFoldDB" id="B3S7A6"/>
<feature type="compositionally biased region" description="Polar residues" evidence="4">
    <location>
        <begin position="398"/>
        <end position="416"/>
    </location>
</feature>
<feature type="compositionally biased region" description="Polar residues" evidence="4">
    <location>
        <begin position="365"/>
        <end position="392"/>
    </location>
</feature>
<evidence type="ECO:0000256" key="2">
    <source>
        <dbReference type="ARBA" id="ARBA00022553"/>
    </source>
</evidence>
<dbReference type="STRING" id="10228.B3S7A6"/>
<dbReference type="SUPFAM" id="SSF48350">
    <property type="entry name" value="GTPase activation domain, GAP"/>
    <property type="match status" value="1"/>
</dbReference>
<feature type="region of interest" description="Disordered" evidence="4">
    <location>
        <begin position="483"/>
        <end position="509"/>
    </location>
</feature>
<dbReference type="RefSeq" id="XP_002116132.1">
    <property type="nucleotide sequence ID" value="XM_002116096.1"/>
</dbReference>
<dbReference type="Gene3D" id="3.30.530.20">
    <property type="match status" value="1"/>
</dbReference>
<keyword evidence="1" id="KW-0343">GTPase activation</keyword>
<feature type="compositionally biased region" description="Low complexity" evidence="4">
    <location>
        <begin position="220"/>
        <end position="232"/>
    </location>
</feature>
<dbReference type="SUPFAM" id="SSF47769">
    <property type="entry name" value="SAM/Pointed domain"/>
    <property type="match status" value="1"/>
</dbReference>
<dbReference type="InterPro" id="IPR023393">
    <property type="entry name" value="START-like_dom_sf"/>
</dbReference>
<evidence type="ECO:0000313" key="7">
    <source>
        <dbReference type="EMBL" id="EDV21532.1"/>
    </source>
</evidence>
<dbReference type="SMART" id="SM00324">
    <property type="entry name" value="RhoGAP"/>
    <property type="match status" value="1"/>
</dbReference>
<dbReference type="Pfam" id="PF00620">
    <property type="entry name" value="RhoGAP"/>
    <property type="match status" value="1"/>
</dbReference>
<dbReference type="Pfam" id="PF01852">
    <property type="entry name" value="START"/>
    <property type="match status" value="1"/>
</dbReference>
<dbReference type="eggNOG" id="KOG2200">
    <property type="taxonomic scope" value="Eukaryota"/>
</dbReference>
<keyword evidence="3" id="KW-0175">Coiled coil</keyword>
<sequence length="1124" mass="126348">MSVLLLVDVDSSKFLSMENGLKSGVVAQVDKELLKSLDQELDLLSQQNEQLQKDLESLQLAGSTQSLDSKNLGQIQHEAINQTKSLINLPSKAIFNIGHNDATRVQSSPELPRISKNQIVNVTEKDAGEACQWLKFTGFSRYARAYEDGQFPIDIATVKKDNSFMDASSINAVIRRINLLNQYVNDNTKSLTPNSSSHTLTDTNLAKPSSLDKVDSQQASHTSSITKFSTTSKLDIPQQTDRRKPDRAFTISSFDKNIRKPFVVEPVVKGNKNELVALSSRFQDRSKASAIPPKFPVYDIMTQISDFPDKAAGYDNCIQSPEVIRTSSVGSNYSKRPTKNYNRTWNGDTSKNLAKSLLNVRQMDPSDTNIGSDSISRSSVDIHSTSRTTQRSTELESSEQSKTITISNNRMSNMAQSGHKKPRNKFIESRFGLYGMNANKSITGSFPLLYNKRIENTKDRYHARSSSGGDDYAKRDLPFMDGHSNLNIGKDNDATAESNNQLSKASLSSSQKSASLADLVVLQDDSSDLEGHKKSSMELSDRVETDSDSSDPNLLDSNSHRFHDAVVLRKDSHALRQPSLAHRVSKKSSKWHPFGRAVVPVKMERDFSLSELTAGQFAAVQKFAFSKLTEMLENQSSTKQTLDRLLPSKLVRKRPKNESRDKLLNLPLWIVLERTGRSLPQSIINALDYLRRNAIEGIFRKAGVKSRVSTLRKKCEANSNFNEFEKSYHHDIADMLKGYFRELPEPVFNSKMTEILVFIKSYVESDLRFYYTQLAVLLMPDESRDALRFLLEFLSDVASHSDMHQMTINSLAVCLSPSLFSVASQTGPLQKILPWPSSPSNLANSKEINDSVTVIDVLDLMIRNHEKLFTISSDIVKACDFTSLDLGQPLQLSDLGRRKSDGKSDFKSYIKNAVGIVINEYKNKFSGWVPYSLQNGIEISFKKASDDYPLSLARAVTTVNGVAEDILELLLNDRHLWDKMVQNHKVVETLDCQTDIHYYVKNSSSMSTMDSRDYYALRSWRTHLQRGSCVLVSASISYNSALPIGETRGIVLAERFLIEPTERGESRLTYIFRIDDRQSSEMTKVQTFYFNRGHAPDYYERGFNAYLGLSIVSGIKKLVEDCKK</sequence>
<dbReference type="InterPro" id="IPR000198">
    <property type="entry name" value="RhoGAP_dom"/>
</dbReference>
<feature type="compositionally biased region" description="Low complexity" evidence="4">
    <location>
        <begin position="498"/>
        <end position="509"/>
    </location>
</feature>
<gene>
    <name evidence="7" type="ORF">TRIADDRAFT_60097</name>
</gene>